<evidence type="ECO:0000313" key="3">
    <source>
        <dbReference type="Proteomes" id="UP001309876"/>
    </source>
</evidence>
<dbReference type="Pfam" id="PF12973">
    <property type="entry name" value="Cupin_7"/>
    <property type="match status" value="1"/>
</dbReference>
<proteinExistence type="predicted"/>
<dbReference type="AlphaFoldDB" id="A0AAN7YK63"/>
<keyword evidence="3" id="KW-1185">Reference proteome</keyword>
<protein>
    <recommendedName>
        <fullName evidence="1">ChrR-like cupin domain-containing protein</fullName>
    </recommendedName>
</protein>
<dbReference type="Proteomes" id="UP001309876">
    <property type="component" value="Unassembled WGS sequence"/>
</dbReference>
<evidence type="ECO:0000313" key="2">
    <source>
        <dbReference type="EMBL" id="KAK5091218.1"/>
    </source>
</evidence>
<feature type="domain" description="ChrR-like cupin" evidence="1">
    <location>
        <begin position="22"/>
        <end position="122"/>
    </location>
</feature>
<organism evidence="2 3">
    <name type="scientific">Lithohypha guttulata</name>
    <dbReference type="NCBI Taxonomy" id="1690604"/>
    <lineage>
        <taxon>Eukaryota</taxon>
        <taxon>Fungi</taxon>
        <taxon>Dikarya</taxon>
        <taxon>Ascomycota</taxon>
        <taxon>Pezizomycotina</taxon>
        <taxon>Eurotiomycetes</taxon>
        <taxon>Chaetothyriomycetidae</taxon>
        <taxon>Chaetothyriales</taxon>
        <taxon>Trichomeriaceae</taxon>
        <taxon>Lithohypha</taxon>
    </lineage>
</organism>
<comment type="caution">
    <text evidence="2">The sequence shown here is derived from an EMBL/GenBank/DDBJ whole genome shotgun (WGS) entry which is preliminary data.</text>
</comment>
<dbReference type="InterPro" id="IPR014710">
    <property type="entry name" value="RmlC-like_jellyroll"/>
</dbReference>
<sequence>MVAAIATASINDMTVAKPVDLTVVDTNKVGWDLFPVPYINAQLEHNMLHNDAETGMMVLKMVYRAGFTNPWHSHFCGHGFYVLDGVLDTHQGQYGPGSFVWFPEGGVMYHGATPDQDVTFLFITNKKFSIHFVGDESDPCALEMAAMEQQQK</sequence>
<dbReference type="EMBL" id="JAVRRJ010000001">
    <property type="protein sequence ID" value="KAK5091218.1"/>
    <property type="molecule type" value="Genomic_DNA"/>
</dbReference>
<name>A0AAN7YK63_9EURO</name>
<dbReference type="InterPro" id="IPR025979">
    <property type="entry name" value="ChrR-like_cupin_dom"/>
</dbReference>
<dbReference type="SUPFAM" id="SSF51182">
    <property type="entry name" value="RmlC-like cupins"/>
    <property type="match status" value="1"/>
</dbReference>
<gene>
    <name evidence="2" type="ORF">LTR05_001399</name>
</gene>
<dbReference type="InterPro" id="IPR011051">
    <property type="entry name" value="RmlC_Cupin_sf"/>
</dbReference>
<dbReference type="Gene3D" id="2.60.120.10">
    <property type="entry name" value="Jelly Rolls"/>
    <property type="match status" value="1"/>
</dbReference>
<accession>A0AAN7YK63</accession>
<reference evidence="2 3" key="1">
    <citation type="submission" date="2023-08" db="EMBL/GenBank/DDBJ databases">
        <title>Black Yeasts Isolated from many extreme environments.</title>
        <authorList>
            <person name="Coleine C."/>
            <person name="Stajich J.E."/>
            <person name="Selbmann L."/>
        </authorList>
    </citation>
    <scope>NUCLEOTIDE SEQUENCE [LARGE SCALE GENOMIC DNA]</scope>
    <source>
        <strain evidence="2 3">CCFEE 5910</strain>
    </source>
</reference>
<evidence type="ECO:0000259" key="1">
    <source>
        <dbReference type="Pfam" id="PF12973"/>
    </source>
</evidence>